<evidence type="ECO:0000256" key="2">
    <source>
        <dbReference type="ARBA" id="ARBA00023125"/>
    </source>
</evidence>
<dbReference type="GO" id="GO:0043565">
    <property type="term" value="F:sequence-specific DNA binding"/>
    <property type="evidence" value="ECO:0007669"/>
    <property type="project" value="InterPro"/>
</dbReference>
<keyword evidence="2" id="KW-0238">DNA-binding</keyword>
<dbReference type="SUPFAM" id="SSF46689">
    <property type="entry name" value="Homeodomain-like"/>
    <property type="match status" value="1"/>
</dbReference>
<dbReference type="GO" id="GO:0003700">
    <property type="term" value="F:DNA-binding transcription factor activity"/>
    <property type="evidence" value="ECO:0007669"/>
    <property type="project" value="InterPro"/>
</dbReference>
<keyword evidence="6" id="KW-1185">Reference proteome</keyword>
<evidence type="ECO:0000259" key="4">
    <source>
        <dbReference type="PROSITE" id="PS01124"/>
    </source>
</evidence>
<sequence>MSGTLSLTPEKWQNCCVHLLCLRWGEPTKSGRSMECSPDELTAWYLESGQVEVRTSRRNFTAETGQWLFLPNGYRRQEFSADARLFSLAFRVFWLDSLRPALDLRPGLIVPQLGELEKAMNRIREQEGHPEEFEWHFRGITCDLSKVLEIKTWFLSWLAASIPVWRESLPDLDSSSEVDPRVVEARRWLEEQSEMLPVLDFEGAADRVNLSLGHLNKLFFEFYHQSLCGYHEQRRIRYARRQLLRPEVRIKEVAYEMGFVDLSKFSNWFKRLEQVSPREFRGKSFLRQRDNKS</sequence>
<keyword evidence="3" id="KW-0804">Transcription</keyword>
<reference evidence="5 6" key="1">
    <citation type="submission" date="2020-07" db="EMBL/GenBank/DDBJ databases">
        <authorList>
            <person name="Feng X."/>
        </authorList>
    </citation>
    <scope>NUCLEOTIDE SEQUENCE [LARGE SCALE GENOMIC DNA]</scope>
    <source>
        <strain evidence="5 6">JCM14086</strain>
    </source>
</reference>
<feature type="domain" description="HTH araC/xylS-type" evidence="4">
    <location>
        <begin position="183"/>
        <end position="283"/>
    </location>
</feature>
<gene>
    <name evidence="5" type="ORF">H5P30_07295</name>
</gene>
<name>A0A7X1E422_9BACT</name>
<dbReference type="PROSITE" id="PS00041">
    <property type="entry name" value="HTH_ARAC_FAMILY_1"/>
    <property type="match status" value="1"/>
</dbReference>
<dbReference type="AlphaFoldDB" id="A0A7X1E422"/>
<dbReference type="Gene3D" id="1.10.10.60">
    <property type="entry name" value="Homeodomain-like"/>
    <property type="match status" value="1"/>
</dbReference>
<dbReference type="InterPro" id="IPR018062">
    <property type="entry name" value="HTH_AraC-typ_CS"/>
</dbReference>
<keyword evidence="1" id="KW-0805">Transcription regulation</keyword>
<dbReference type="Proteomes" id="UP000525652">
    <property type="component" value="Unassembled WGS sequence"/>
</dbReference>
<evidence type="ECO:0000313" key="5">
    <source>
        <dbReference type="EMBL" id="MBC2601579.1"/>
    </source>
</evidence>
<comment type="caution">
    <text evidence="5">The sequence shown here is derived from an EMBL/GenBank/DDBJ whole genome shotgun (WGS) entry which is preliminary data.</text>
</comment>
<dbReference type="InterPro" id="IPR018060">
    <property type="entry name" value="HTH_AraC"/>
</dbReference>
<evidence type="ECO:0000256" key="3">
    <source>
        <dbReference type="ARBA" id="ARBA00023163"/>
    </source>
</evidence>
<dbReference type="PANTHER" id="PTHR43280">
    <property type="entry name" value="ARAC-FAMILY TRANSCRIPTIONAL REGULATOR"/>
    <property type="match status" value="1"/>
</dbReference>
<evidence type="ECO:0000256" key="1">
    <source>
        <dbReference type="ARBA" id="ARBA00023015"/>
    </source>
</evidence>
<dbReference type="SMART" id="SM00342">
    <property type="entry name" value="HTH_ARAC"/>
    <property type="match status" value="1"/>
</dbReference>
<accession>A0A7X1E422</accession>
<dbReference type="PROSITE" id="PS01124">
    <property type="entry name" value="HTH_ARAC_FAMILY_2"/>
    <property type="match status" value="1"/>
</dbReference>
<protein>
    <submittedName>
        <fullName evidence="5">Helix-turn-helix transcriptional regulator</fullName>
    </submittedName>
</protein>
<proteinExistence type="predicted"/>
<evidence type="ECO:0000313" key="6">
    <source>
        <dbReference type="Proteomes" id="UP000525652"/>
    </source>
</evidence>
<dbReference type="EMBL" id="JACHVA010000053">
    <property type="protein sequence ID" value="MBC2601579.1"/>
    <property type="molecule type" value="Genomic_DNA"/>
</dbReference>
<dbReference type="Pfam" id="PF12833">
    <property type="entry name" value="HTH_18"/>
    <property type="match status" value="1"/>
</dbReference>
<dbReference type="PANTHER" id="PTHR43280:SF2">
    <property type="entry name" value="HTH-TYPE TRANSCRIPTIONAL REGULATOR EXSA"/>
    <property type="match status" value="1"/>
</dbReference>
<dbReference type="InterPro" id="IPR009057">
    <property type="entry name" value="Homeodomain-like_sf"/>
</dbReference>
<organism evidence="5 6">
    <name type="scientific">Puniceicoccus vermicola</name>
    <dbReference type="NCBI Taxonomy" id="388746"/>
    <lineage>
        <taxon>Bacteria</taxon>
        <taxon>Pseudomonadati</taxon>
        <taxon>Verrucomicrobiota</taxon>
        <taxon>Opitutia</taxon>
        <taxon>Puniceicoccales</taxon>
        <taxon>Puniceicoccaceae</taxon>
        <taxon>Puniceicoccus</taxon>
    </lineage>
</organism>